<protein>
    <submittedName>
        <fullName evidence="1">11168_t:CDS:1</fullName>
    </submittedName>
</protein>
<name>A0ACA9QM28_9GLOM</name>
<dbReference type="Proteomes" id="UP000789366">
    <property type="component" value="Unassembled WGS sequence"/>
</dbReference>
<sequence>DVSKTSKEVVFDSHNLSTLESCAINVELLGESGLTQRSGYNILPENLIGSMTIRDVNGTDRGFILRETSNFNVKPFILNTVSPEYPELAIAGTIHPDDSIIQLEVCKYGRTTHYTYAEIRSIDSTVNYNG</sequence>
<keyword evidence="2" id="KW-1185">Reference proteome</keyword>
<dbReference type="EMBL" id="CAJVPW010044432">
    <property type="protein sequence ID" value="CAG8754009.1"/>
    <property type="molecule type" value="Genomic_DNA"/>
</dbReference>
<feature type="non-terminal residue" evidence="1">
    <location>
        <position position="130"/>
    </location>
</feature>
<evidence type="ECO:0000313" key="2">
    <source>
        <dbReference type="Proteomes" id="UP000789366"/>
    </source>
</evidence>
<feature type="non-terminal residue" evidence="1">
    <location>
        <position position="1"/>
    </location>
</feature>
<evidence type="ECO:0000313" key="1">
    <source>
        <dbReference type="EMBL" id="CAG8754009.1"/>
    </source>
</evidence>
<comment type="caution">
    <text evidence="1">The sequence shown here is derived from an EMBL/GenBank/DDBJ whole genome shotgun (WGS) entry which is preliminary data.</text>
</comment>
<proteinExistence type="predicted"/>
<reference evidence="1" key="1">
    <citation type="submission" date="2021-06" db="EMBL/GenBank/DDBJ databases">
        <authorList>
            <person name="Kallberg Y."/>
            <person name="Tangrot J."/>
            <person name="Rosling A."/>
        </authorList>
    </citation>
    <scope>NUCLEOTIDE SEQUENCE</scope>
    <source>
        <strain evidence="1">28 12/20/2015</strain>
    </source>
</reference>
<organism evidence="1 2">
    <name type="scientific">Cetraspora pellucida</name>
    <dbReference type="NCBI Taxonomy" id="1433469"/>
    <lineage>
        <taxon>Eukaryota</taxon>
        <taxon>Fungi</taxon>
        <taxon>Fungi incertae sedis</taxon>
        <taxon>Mucoromycota</taxon>
        <taxon>Glomeromycotina</taxon>
        <taxon>Glomeromycetes</taxon>
        <taxon>Diversisporales</taxon>
        <taxon>Gigasporaceae</taxon>
        <taxon>Cetraspora</taxon>
    </lineage>
</organism>
<accession>A0ACA9QM28</accession>
<gene>
    <name evidence="1" type="ORF">SPELUC_LOCUS14678</name>
</gene>